<dbReference type="STRING" id="745368.SAMN02745178_02227"/>
<dbReference type="GeneID" id="93338673"/>
<evidence type="ECO:0000313" key="1">
    <source>
        <dbReference type="EMBL" id="SKA92323.1"/>
    </source>
</evidence>
<dbReference type="Proteomes" id="UP000190286">
    <property type="component" value="Unassembled WGS sequence"/>
</dbReference>
<reference evidence="1 2" key="1">
    <citation type="submission" date="2017-02" db="EMBL/GenBank/DDBJ databases">
        <authorList>
            <person name="Peterson S.W."/>
        </authorList>
    </citation>
    <scope>NUCLEOTIDE SEQUENCE [LARGE SCALE GENOMIC DNA]</scope>
    <source>
        <strain evidence="1 2">ATCC 27749</strain>
    </source>
</reference>
<keyword evidence="2" id="KW-1185">Reference proteome</keyword>
<evidence type="ECO:0008006" key="3">
    <source>
        <dbReference type="Google" id="ProtNLM"/>
    </source>
</evidence>
<protein>
    <recommendedName>
        <fullName evidence="3">Peptidase_C39 like family protein</fullName>
    </recommendedName>
</protein>
<sequence length="438" mass="48078">MEKNTVLLQDTEAFMHGELDNVTVQQNCIVLDLVQGGYVPYGCYTSAPIPMPLFDALRVSWNAASPEDTAVEAQVRVMVDGNWTTWNSFGKWSPSLHREGPPYQARGPVQRWPDRLQLDSKYATAVQLRIYLYSKNEKVSPAVMLLGASVRMVDVIPARGRLVNARLHLMPYTAARRAPALQPWMDAAISLASLTNRWGADLLPEEFAQVLRDWRAPDDCGPRNLSFAAAAAAQWGFPAWVAYADLALLRAEARAGCGAVVTLQSTPAQIAAGAPERHCAALRGFASSLDGEPKVLLCDPYAAAEDFGCEIEIPLDDFMVAWDNVALLMRQRKSSTPPQGRTRCSAWIRPVGTDAPGIYRLYLNGEEHPLPDDFCAQGGVLAYSLPDEHPHATTAHRQFSYVEPTQGGILLEHGDTPRKYTVYAIGTDGRMIVGDVTV</sequence>
<dbReference type="AlphaFoldDB" id="A0A1T4XSI1"/>
<dbReference type="EMBL" id="FUYF01000015">
    <property type="protein sequence ID" value="SKA92323.1"/>
    <property type="molecule type" value="Genomic_DNA"/>
</dbReference>
<gene>
    <name evidence="1" type="ORF">SAMN02745178_02227</name>
</gene>
<evidence type="ECO:0000313" key="2">
    <source>
        <dbReference type="Proteomes" id="UP000190286"/>
    </source>
</evidence>
<accession>A0A1T4XSI1</accession>
<dbReference type="OrthoDB" id="9789941at2"/>
<organism evidence="1 2">
    <name type="scientific">Gemmiger formicilis</name>
    <dbReference type="NCBI Taxonomy" id="745368"/>
    <lineage>
        <taxon>Bacteria</taxon>
        <taxon>Bacillati</taxon>
        <taxon>Bacillota</taxon>
        <taxon>Clostridia</taxon>
        <taxon>Eubacteriales</taxon>
        <taxon>Gemmiger</taxon>
    </lineage>
</organism>
<dbReference type="RefSeq" id="WP_078785091.1">
    <property type="nucleotide sequence ID" value="NZ_CAKVSO010000053.1"/>
</dbReference>
<proteinExistence type="predicted"/>
<name>A0A1T4XSI1_9FIRM</name>